<dbReference type="AlphaFoldDB" id="A0A852TND1"/>
<sequence>MSKLSVTGRGQFAGATLGDEIYEHLRKEILLGRLRPNEFLVEAELAERLQVSRTPIRESLQRLAAEGLIVSTHRRWMVYEHTISEIREIYEVRLALEGSAARLACERATDDEIREILQLVNSWPHAMEPGNESRVDHNDRFHTLIVRSAHNKRLSALIEKNQQYYFNKQVALFYNKESIAESQRQHRGIAEAIEARDGDRAEEITRRHVQHALDLIIAHANESS</sequence>
<evidence type="ECO:0000259" key="4">
    <source>
        <dbReference type="PROSITE" id="PS50949"/>
    </source>
</evidence>
<gene>
    <name evidence="5" type="ORF">HDA32_000568</name>
</gene>
<dbReference type="GO" id="GO:0003700">
    <property type="term" value="F:DNA-binding transcription factor activity"/>
    <property type="evidence" value="ECO:0007669"/>
    <property type="project" value="InterPro"/>
</dbReference>
<dbReference type="PRINTS" id="PR00035">
    <property type="entry name" value="HTHGNTR"/>
</dbReference>
<dbReference type="InterPro" id="IPR036390">
    <property type="entry name" value="WH_DNA-bd_sf"/>
</dbReference>
<feature type="domain" description="HTH gntR-type" evidence="4">
    <location>
        <begin position="15"/>
        <end position="82"/>
    </location>
</feature>
<keyword evidence="2 5" id="KW-0238">DNA-binding</keyword>
<dbReference type="EMBL" id="JACCCC010000001">
    <property type="protein sequence ID" value="NYE45448.1"/>
    <property type="molecule type" value="Genomic_DNA"/>
</dbReference>
<dbReference type="InterPro" id="IPR036388">
    <property type="entry name" value="WH-like_DNA-bd_sf"/>
</dbReference>
<dbReference type="InterPro" id="IPR008920">
    <property type="entry name" value="TF_FadR/GntR_C"/>
</dbReference>
<dbReference type="Gene3D" id="1.20.120.530">
    <property type="entry name" value="GntR ligand-binding domain-like"/>
    <property type="match status" value="1"/>
</dbReference>
<dbReference type="Pfam" id="PF00392">
    <property type="entry name" value="GntR"/>
    <property type="match status" value="1"/>
</dbReference>
<dbReference type="GO" id="GO:0003677">
    <property type="term" value="F:DNA binding"/>
    <property type="evidence" value="ECO:0007669"/>
    <property type="project" value="UniProtKB-KW"/>
</dbReference>
<dbReference type="PANTHER" id="PTHR43537:SF51">
    <property type="entry name" value="HTH-TYPE TRANSCRIPTIONAL REGULATOR LGOR-RELATED"/>
    <property type="match status" value="1"/>
</dbReference>
<dbReference type="SUPFAM" id="SSF48008">
    <property type="entry name" value="GntR ligand-binding domain-like"/>
    <property type="match status" value="1"/>
</dbReference>
<organism evidence="5 6">
    <name type="scientific">Spinactinospora alkalitolerans</name>
    <dbReference type="NCBI Taxonomy" id="687207"/>
    <lineage>
        <taxon>Bacteria</taxon>
        <taxon>Bacillati</taxon>
        <taxon>Actinomycetota</taxon>
        <taxon>Actinomycetes</taxon>
        <taxon>Streptosporangiales</taxon>
        <taxon>Nocardiopsidaceae</taxon>
        <taxon>Spinactinospora</taxon>
    </lineage>
</organism>
<dbReference type="Gene3D" id="1.10.10.10">
    <property type="entry name" value="Winged helix-like DNA-binding domain superfamily/Winged helix DNA-binding domain"/>
    <property type="match status" value="1"/>
</dbReference>
<dbReference type="SMART" id="SM00345">
    <property type="entry name" value="HTH_GNTR"/>
    <property type="match status" value="1"/>
</dbReference>
<dbReference type="Proteomes" id="UP000589036">
    <property type="component" value="Unassembled WGS sequence"/>
</dbReference>
<evidence type="ECO:0000313" key="6">
    <source>
        <dbReference type="Proteomes" id="UP000589036"/>
    </source>
</evidence>
<dbReference type="PROSITE" id="PS50949">
    <property type="entry name" value="HTH_GNTR"/>
    <property type="match status" value="1"/>
</dbReference>
<dbReference type="CDD" id="cd07377">
    <property type="entry name" value="WHTH_GntR"/>
    <property type="match status" value="1"/>
</dbReference>
<dbReference type="InterPro" id="IPR011711">
    <property type="entry name" value="GntR_C"/>
</dbReference>
<reference evidence="5 6" key="1">
    <citation type="submission" date="2020-07" db="EMBL/GenBank/DDBJ databases">
        <title>Sequencing the genomes of 1000 actinobacteria strains.</title>
        <authorList>
            <person name="Klenk H.-P."/>
        </authorList>
    </citation>
    <scope>NUCLEOTIDE SEQUENCE [LARGE SCALE GENOMIC DNA]</scope>
    <source>
        <strain evidence="5 6">CXB654</strain>
    </source>
</reference>
<comment type="caution">
    <text evidence="5">The sequence shown here is derived from an EMBL/GenBank/DDBJ whole genome shotgun (WGS) entry which is preliminary data.</text>
</comment>
<keyword evidence="3" id="KW-0804">Transcription</keyword>
<evidence type="ECO:0000256" key="2">
    <source>
        <dbReference type="ARBA" id="ARBA00023125"/>
    </source>
</evidence>
<dbReference type="Pfam" id="PF07729">
    <property type="entry name" value="FCD"/>
    <property type="match status" value="1"/>
</dbReference>
<accession>A0A852TND1</accession>
<dbReference type="SUPFAM" id="SSF46785">
    <property type="entry name" value="Winged helix' DNA-binding domain"/>
    <property type="match status" value="1"/>
</dbReference>
<proteinExistence type="predicted"/>
<dbReference type="RefSeq" id="WP_179641672.1">
    <property type="nucleotide sequence ID" value="NZ_BAAAYY010000007.1"/>
</dbReference>
<evidence type="ECO:0000313" key="5">
    <source>
        <dbReference type="EMBL" id="NYE45448.1"/>
    </source>
</evidence>
<evidence type="ECO:0000256" key="1">
    <source>
        <dbReference type="ARBA" id="ARBA00023015"/>
    </source>
</evidence>
<dbReference type="InterPro" id="IPR000524">
    <property type="entry name" value="Tscrpt_reg_HTH_GntR"/>
</dbReference>
<dbReference type="PANTHER" id="PTHR43537">
    <property type="entry name" value="TRANSCRIPTIONAL REGULATOR, GNTR FAMILY"/>
    <property type="match status" value="1"/>
</dbReference>
<name>A0A852TND1_9ACTN</name>
<evidence type="ECO:0000256" key="3">
    <source>
        <dbReference type="ARBA" id="ARBA00023163"/>
    </source>
</evidence>
<protein>
    <submittedName>
        <fullName evidence="5">DNA-binding GntR family transcriptional regulator</fullName>
    </submittedName>
</protein>
<keyword evidence="6" id="KW-1185">Reference proteome</keyword>
<keyword evidence="1" id="KW-0805">Transcription regulation</keyword>
<dbReference type="SMART" id="SM00895">
    <property type="entry name" value="FCD"/>
    <property type="match status" value="1"/>
</dbReference>